<dbReference type="SUPFAM" id="SSF54695">
    <property type="entry name" value="POZ domain"/>
    <property type="match status" value="1"/>
</dbReference>
<dbReference type="SMART" id="SM00225">
    <property type="entry name" value="BTB"/>
    <property type="match status" value="1"/>
</dbReference>
<name>A0A9J6CPK9_POLVA</name>
<dbReference type="Gene3D" id="1.25.40.420">
    <property type="match status" value="1"/>
</dbReference>
<dbReference type="PANTHER" id="PTHR24413">
    <property type="entry name" value="SPECKLE-TYPE POZ PROTEIN"/>
    <property type="match status" value="1"/>
</dbReference>
<evidence type="ECO:0000313" key="3">
    <source>
        <dbReference type="Proteomes" id="UP001107558"/>
    </source>
</evidence>
<dbReference type="PROSITE" id="PS50097">
    <property type="entry name" value="BTB"/>
    <property type="match status" value="1"/>
</dbReference>
<dbReference type="Pfam" id="PF00651">
    <property type="entry name" value="BTB"/>
    <property type="match status" value="1"/>
</dbReference>
<dbReference type="CDD" id="cd14733">
    <property type="entry name" value="BACK"/>
    <property type="match status" value="1"/>
</dbReference>
<gene>
    <name evidence="2" type="ORF">PVAND_012808</name>
</gene>
<dbReference type="Proteomes" id="UP001107558">
    <property type="component" value="Chromosome 1"/>
</dbReference>
<protein>
    <recommendedName>
        <fullName evidence="1">BTB domain-containing protein</fullName>
    </recommendedName>
</protein>
<feature type="domain" description="BTB" evidence="1">
    <location>
        <begin position="149"/>
        <end position="213"/>
    </location>
</feature>
<proteinExistence type="predicted"/>
<accession>A0A9J6CPK9</accession>
<evidence type="ECO:0000259" key="1">
    <source>
        <dbReference type="PROSITE" id="PS50097"/>
    </source>
</evidence>
<dbReference type="EMBL" id="JADBJN010000001">
    <property type="protein sequence ID" value="KAG5683534.1"/>
    <property type="molecule type" value="Genomic_DNA"/>
</dbReference>
<reference evidence="2" key="1">
    <citation type="submission" date="2021-03" db="EMBL/GenBank/DDBJ databases">
        <title>Chromosome level genome of the anhydrobiotic midge Polypedilum vanderplanki.</title>
        <authorList>
            <person name="Yoshida Y."/>
            <person name="Kikawada T."/>
            <person name="Gusev O."/>
        </authorList>
    </citation>
    <scope>NUCLEOTIDE SEQUENCE</scope>
    <source>
        <strain evidence="2">NIAS01</strain>
        <tissue evidence="2">Whole body or cell culture</tissue>
    </source>
</reference>
<dbReference type="Gene3D" id="3.30.710.10">
    <property type="entry name" value="Potassium Channel Kv1.1, Chain A"/>
    <property type="match status" value="1"/>
</dbReference>
<dbReference type="InterPro" id="IPR011333">
    <property type="entry name" value="SKP1/BTB/POZ_sf"/>
</dbReference>
<sequence length="302" mass="35341">MKVEFLEVDIPCDFFIDSEDRKFTKISKTISRTFHSHYGDIEFAIITSNLSNTHTLTIRMTHFNETNLKWDKANLQITFKYPEEKSGISKFVDVNKKHIFEKLDVENFVKYNNKLPNKILFLLIIVPVTDENNDYKEHLRKLVYDEFLSDISIQVEDKTVNGHKAILARSPVFHRMISAMESPDEVLILNGISHETFINLMQYLYLDETENYNSIKLLLAAHHFEVISLFEECKYSIISEINVTNFTDIFFASIETNNDELKAAARSFIIKNYEELKKSEQWKMLSDKKEALLQIIDMILTG</sequence>
<organism evidence="2 3">
    <name type="scientific">Polypedilum vanderplanki</name>
    <name type="common">Sleeping chironomid midge</name>
    <dbReference type="NCBI Taxonomy" id="319348"/>
    <lineage>
        <taxon>Eukaryota</taxon>
        <taxon>Metazoa</taxon>
        <taxon>Ecdysozoa</taxon>
        <taxon>Arthropoda</taxon>
        <taxon>Hexapoda</taxon>
        <taxon>Insecta</taxon>
        <taxon>Pterygota</taxon>
        <taxon>Neoptera</taxon>
        <taxon>Endopterygota</taxon>
        <taxon>Diptera</taxon>
        <taxon>Nematocera</taxon>
        <taxon>Chironomoidea</taxon>
        <taxon>Chironomidae</taxon>
        <taxon>Chironominae</taxon>
        <taxon>Polypedilum</taxon>
        <taxon>Polypedilum</taxon>
    </lineage>
</organism>
<evidence type="ECO:0000313" key="2">
    <source>
        <dbReference type="EMBL" id="KAG5683534.1"/>
    </source>
</evidence>
<dbReference type="CDD" id="cd18186">
    <property type="entry name" value="BTB_POZ_ZBTB_KLHL-like"/>
    <property type="match status" value="1"/>
</dbReference>
<keyword evidence="3" id="KW-1185">Reference proteome</keyword>
<comment type="caution">
    <text evidence="2">The sequence shown here is derived from an EMBL/GenBank/DDBJ whole genome shotgun (WGS) entry which is preliminary data.</text>
</comment>
<dbReference type="InterPro" id="IPR000210">
    <property type="entry name" value="BTB/POZ_dom"/>
</dbReference>
<dbReference type="AlphaFoldDB" id="A0A9J6CPK9"/>
<dbReference type="OrthoDB" id="5981550at2759"/>